<keyword evidence="1" id="KW-0812">Transmembrane</keyword>
<dbReference type="PANTHER" id="PTHR47922:SF1">
    <property type="entry name" value="SERPENTINE RECEPTOR, CLASS H"/>
    <property type="match status" value="1"/>
</dbReference>
<feature type="transmembrane region" description="Helical" evidence="1">
    <location>
        <begin position="58"/>
        <end position="78"/>
    </location>
</feature>
<gene>
    <name evidence="2" type="ORF">L3Y34_006655</name>
</gene>
<dbReference type="PANTHER" id="PTHR47922">
    <property type="entry name" value="SERPENTINE RECEPTOR, CLASS H"/>
    <property type="match status" value="1"/>
</dbReference>
<organism evidence="2 3">
    <name type="scientific">Caenorhabditis briggsae</name>
    <dbReference type="NCBI Taxonomy" id="6238"/>
    <lineage>
        <taxon>Eukaryota</taxon>
        <taxon>Metazoa</taxon>
        <taxon>Ecdysozoa</taxon>
        <taxon>Nematoda</taxon>
        <taxon>Chromadorea</taxon>
        <taxon>Rhabditida</taxon>
        <taxon>Rhabditina</taxon>
        <taxon>Rhabditomorpha</taxon>
        <taxon>Rhabditoidea</taxon>
        <taxon>Rhabditidae</taxon>
        <taxon>Peloderinae</taxon>
        <taxon>Caenorhabditis</taxon>
    </lineage>
</organism>
<keyword evidence="1" id="KW-1133">Transmembrane helix</keyword>
<feature type="transmembrane region" description="Helical" evidence="1">
    <location>
        <begin position="115"/>
        <end position="137"/>
    </location>
</feature>
<feature type="transmembrane region" description="Helical" evidence="1">
    <location>
        <begin position="12"/>
        <end position="38"/>
    </location>
</feature>
<dbReference type="AlphaFoldDB" id="A0AAE8ZXC4"/>
<protein>
    <submittedName>
        <fullName evidence="2">Uncharacterized protein</fullName>
    </submittedName>
</protein>
<name>A0AAE8ZXC4_CAEBR</name>
<reference evidence="2 3" key="1">
    <citation type="submission" date="2022-02" db="EMBL/GenBank/DDBJ databases">
        <title>Chromosome-level reference genomes for two strains of Caenorhabditis briggsae: an improved platform for comparative genomics.</title>
        <authorList>
            <person name="Stevens L."/>
            <person name="Andersen E.C."/>
        </authorList>
    </citation>
    <scope>NUCLEOTIDE SEQUENCE [LARGE SCALE GENOMIC DNA]</scope>
    <source>
        <strain evidence="2">QX1410_ONT</strain>
        <tissue evidence="2">Whole-organism</tissue>
    </source>
</reference>
<evidence type="ECO:0000256" key="1">
    <source>
        <dbReference type="SAM" id="Phobius"/>
    </source>
</evidence>
<proteinExistence type="predicted"/>
<keyword evidence="1" id="KW-0472">Membrane</keyword>
<sequence>MDGILAAWMDSYSLYFISYIIYGFSLASSQLIFCNRVFLIMNMYQGLRTIRRTVQEVWVYISVGLMPLTMIPFVYVLTPNQENAKRAMIQDYKIYPDCVYDINSVIVCNPLNNCAIIFAILNLANVFGSTFIIFYATHKAYMLLSKRMLTKSNKTKRMHQKFNKRTRLQAFVIFTFANFPIIMANLILLIDIETAWPSYIIDILRENQPNASLLTLFLFYDPYQLYLTTIWRKYRKHFSKRIVRVKSEHYSENNQRF</sequence>
<evidence type="ECO:0000313" key="3">
    <source>
        <dbReference type="Proteomes" id="UP000827892"/>
    </source>
</evidence>
<dbReference type="Pfam" id="PF10318">
    <property type="entry name" value="7TM_GPCR_Srh"/>
    <property type="match status" value="1"/>
</dbReference>
<feature type="transmembrane region" description="Helical" evidence="1">
    <location>
        <begin position="168"/>
        <end position="190"/>
    </location>
</feature>
<feature type="transmembrane region" description="Helical" evidence="1">
    <location>
        <begin position="210"/>
        <end position="231"/>
    </location>
</feature>
<dbReference type="EMBL" id="CP090895">
    <property type="protein sequence ID" value="ULT87039.1"/>
    <property type="molecule type" value="Genomic_DNA"/>
</dbReference>
<accession>A0AAE8ZXC4</accession>
<dbReference type="InterPro" id="IPR019422">
    <property type="entry name" value="7TM_GPCR_serpentine_rcpt_Srh"/>
</dbReference>
<dbReference type="Proteomes" id="UP000827892">
    <property type="component" value="Chromosome V"/>
</dbReference>
<evidence type="ECO:0000313" key="2">
    <source>
        <dbReference type="EMBL" id="ULT87039.1"/>
    </source>
</evidence>